<accession>A0AAE2WCK8</accession>
<dbReference type="SUPFAM" id="SSF53850">
    <property type="entry name" value="Periplasmic binding protein-like II"/>
    <property type="match status" value="1"/>
</dbReference>
<dbReference type="PIRSF" id="PIRSF002825">
    <property type="entry name" value="CfbpA"/>
    <property type="match status" value="1"/>
</dbReference>
<dbReference type="PANTHER" id="PTHR30006">
    <property type="entry name" value="THIAMINE-BINDING PERIPLASMIC PROTEIN-RELATED"/>
    <property type="match status" value="1"/>
</dbReference>
<feature type="chain" id="PRO_5042026115" evidence="4">
    <location>
        <begin position="33"/>
        <end position="350"/>
    </location>
</feature>
<evidence type="ECO:0000256" key="4">
    <source>
        <dbReference type="SAM" id="SignalP"/>
    </source>
</evidence>
<organism evidence="5 6">
    <name type="scientific">Pectobacterium brasiliense</name>
    <dbReference type="NCBI Taxonomy" id="180957"/>
    <lineage>
        <taxon>Bacteria</taxon>
        <taxon>Pseudomonadati</taxon>
        <taxon>Pseudomonadota</taxon>
        <taxon>Gammaproteobacteria</taxon>
        <taxon>Enterobacterales</taxon>
        <taxon>Pectobacteriaceae</taxon>
        <taxon>Pectobacterium</taxon>
    </lineage>
</organism>
<dbReference type="InterPro" id="IPR026045">
    <property type="entry name" value="Ferric-bd"/>
</dbReference>
<evidence type="ECO:0000313" key="5">
    <source>
        <dbReference type="EMBL" id="MBN3050435.1"/>
    </source>
</evidence>
<feature type="binding site" evidence="3">
    <location>
        <position position="229"/>
    </location>
    <ligand>
        <name>Fe cation</name>
        <dbReference type="ChEBI" id="CHEBI:24875"/>
    </ligand>
</feature>
<gene>
    <name evidence="5" type="ORF">H4F45_02815</name>
</gene>
<keyword evidence="3" id="KW-0479">Metal-binding</keyword>
<dbReference type="Gene3D" id="3.40.190.10">
    <property type="entry name" value="Periplasmic binding protein-like II"/>
    <property type="match status" value="2"/>
</dbReference>
<dbReference type="GO" id="GO:0030288">
    <property type="term" value="C:outer membrane-bounded periplasmic space"/>
    <property type="evidence" value="ECO:0007669"/>
    <property type="project" value="TreeGrafter"/>
</dbReference>
<sequence>MSKTLSVLRKKARLLTLVASSLMVAYALPAAAADDSLTLYTTREPGLIQPLLDAFTKETSVKVNTVFIKDGMLERVKAEGQNSPADLLMTVDAGNLIDLVEAGVTQPIQSSALTEAIPAALRDKDNQWFGLSMRSRVLYAEKSLPLTGMTYENLADPKWKGKVCIRAGQHPYNTALVAAMIAHHGEAKTETWLRGVKDNLARKATGGDRDVARDILGGICDVGLANSYYVGHMKNAKEGTDARKWGDAIKVVQPTFENGGTHVNISGAAIARHAPHKDQAVKLMEYLVSAPAQQIYAQANYEYPVRKGVALDSTIGSTIGEVNVDSIPLTDIVKFRKQASQLVDKVGFDQ</sequence>
<protein>
    <submittedName>
        <fullName evidence="5">Fe(3+) ABC transporter substrate-binding protein</fullName>
    </submittedName>
</protein>
<feature type="signal peptide" evidence="4">
    <location>
        <begin position="1"/>
        <end position="32"/>
    </location>
</feature>
<evidence type="ECO:0000313" key="6">
    <source>
        <dbReference type="Proteomes" id="UP000768524"/>
    </source>
</evidence>
<feature type="binding site" evidence="3">
    <location>
        <position position="228"/>
    </location>
    <ligand>
        <name>Fe cation</name>
        <dbReference type="ChEBI" id="CHEBI:24875"/>
    </ligand>
</feature>
<proteinExistence type="inferred from homology"/>
<dbReference type="CDD" id="cd13542">
    <property type="entry name" value="PBP2_FutA1_ilke"/>
    <property type="match status" value="1"/>
</dbReference>
<dbReference type="AlphaFoldDB" id="A0AAE2WCK8"/>
<dbReference type="RefSeq" id="WP_180785592.1">
    <property type="nucleotide sequence ID" value="NZ_JACDSF010000017.1"/>
</dbReference>
<evidence type="ECO:0000256" key="3">
    <source>
        <dbReference type="PIRSR" id="PIRSR002825-1"/>
    </source>
</evidence>
<dbReference type="GO" id="GO:0046872">
    <property type="term" value="F:metal ion binding"/>
    <property type="evidence" value="ECO:0007669"/>
    <property type="project" value="UniProtKB-KW"/>
</dbReference>
<dbReference type="Proteomes" id="UP000768524">
    <property type="component" value="Unassembled WGS sequence"/>
</dbReference>
<dbReference type="EMBL" id="JACGEP010000007">
    <property type="protein sequence ID" value="MBN3050435.1"/>
    <property type="molecule type" value="Genomic_DNA"/>
</dbReference>
<evidence type="ECO:0000256" key="1">
    <source>
        <dbReference type="ARBA" id="ARBA00008520"/>
    </source>
</evidence>
<keyword evidence="2 4" id="KW-0732">Signal</keyword>
<dbReference type="Pfam" id="PF13343">
    <property type="entry name" value="SBP_bac_6"/>
    <property type="match status" value="1"/>
</dbReference>
<name>A0AAE2WCK8_9GAMM</name>
<reference evidence="5" key="1">
    <citation type="submission" date="2020-07" db="EMBL/GenBank/DDBJ databases">
        <title>A pangenomic view of the genus Pectobacterium provides insights into genome organization, phylogeny, and virulence.</title>
        <authorList>
            <person name="Jonkheer E."/>
            <person name="Brankovics B."/>
            <person name="Houwers I."/>
            <person name="Van Der Wolf J."/>
            <person name="Bonants P."/>
            <person name="Vreeburg R."/>
            <person name="Bollema R."/>
            <person name="De Haan J."/>
            <person name="Berke L."/>
            <person name="De Ridder D."/>
            <person name="Smit S."/>
            <person name="Van Der Lee T.A.J."/>
        </authorList>
    </citation>
    <scope>NUCLEOTIDE SEQUENCE</scope>
    <source>
        <strain evidence="5">NAK:433</strain>
    </source>
</reference>
<keyword evidence="3" id="KW-0408">Iron</keyword>
<comment type="caution">
    <text evidence="5">The sequence shown here is derived from an EMBL/GenBank/DDBJ whole genome shotgun (WGS) entry which is preliminary data.</text>
</comment>
<dbReference type="PANTHER" id="PTHR30006:SF15">
    <property type="entry name" value="IRON-UTILIZATION PERIPLASMIC PROTEIN"/>
    <property type="match status" value="1"/>
</dbReference>
<evidence type="ECO:0000256" key="2">
    <source>
        <dbReference type="ARBA" id="ARBA00022729"/>
    </source>
</evidence>
<comment type="similarity">
    <text evidence="1">Belongs to the bacterial solute-binding protein 1 family.</text>
</comment>